<organism evidence="1 2">
    <name type="scientific">Sphaerodactylus townsendi</name>
    <dbReference type="NCBI Taxonomy" id="933632"/>
    <lineage>
        <taxon>Eukaryota</taxon>
        <taxon>Metazoa</taxon>
        <taxon>Chordata</taxon>
        <taxon>Craniata</taxon>
        <taxon>Vertebrata</taxon>
        <taxon>Euteleostomi</taxon>
        <taxon>Lepidosauria</taxon>
        <taxon>Squamata</taxon>
        <taxon>Bifurcata</taxon>
        <taxon>Gekkota</taxon>
        <taxon>Sphaerodactylidae</taxon>
        <taxon>Sphaerodactylus</taxon>
    </lineage>
</organism>
<gene>
    <name evidence="1" type="ORF">K3G42_009838</name>
</gene>
<protein>
    <submittedName>
        <fullName evidence="1">Uncharacterized protein</fullName>
    </submittedName>
</protein>
<comment type="caution">
    <text evidence="1">The sequence shown here is derived from an EMBL/GenBank/DDBJ whole genome shotgun (WGS) entry which is preliminary data.</text>
</comment>
<evidence type="ECO:0000313" key="1">
    <source>
        <dbReference type="EMBL" id="KAH7987705.1"/>
    </source>
</evidence>
<dbReference type="Proteomes" id="UP000827872">
    <property type="component" value="Linkage Group LG17"/>
</dbReference>
<keyword evidence="2" id="KW-1185">Reference proteome</keyword>
<proteinExistence type="predicted"/>
<name>A0ACB8E5Q2_9SAUR</name>
<evidence type="ECO:0000313" key="2">
    <source>
        <dbReference type="Proteomes" id="UP000827872"/>
    </source>
</evidence>
<reference evidence="1" key="1">
    <citation type="submission" date="2021-08" db="EMBL/GenBank/DDBJ databases">
        <title>The first chromosome-level gecko genome reveals the dynamic sex chromosomes of Neotropical dwarf geckos (Sphaerodactylidae: Sphaerodactylus).</title>
        <authorList>
            <person name="Pinto B.J."/>
            <person name="Keating S.E."/>
            <person name="Gamble T."/>
        </authorList>
    </citation>
    <scope>NUCLEOTIDE SEQUENCE</scope>
    <source>
        <strain evidence="1">TG3544</strain>
    </source>
</reference>
<sequence length="168" mass="17530">MGIPSSLPLACGSALVEGELCKVNQCQNGGTCITGADSSPFFCVCADGFTGIACNETETGPCHPNPCQNNGVCQIVPGRGDVFTEYVCQCPSGYEGKHCQNKSSSFSALDMDECASQPCQNGGICLDLERDYSCKCAPLYLGKTCSIRSPGSPDLLLLLCIFAVTSTA</sequence>
<dbReference type="EMBL" id="CM037630">
    <property type="protein sequence ID" value="KAH7987705.1"/>
    <property type="molecule type" value="Genomic_DNA"/>
</dbReference>
<accession>A0ACB8E5Q2</accession>